<organism evidence="1 2">
    <name type="scientific">Rummeliibacillus stabekisii</name>
    <dbReference type="NCBI Taxonomy" id="241244"/>
    <lineage>
        <taxon>Bacteria</taxon>
        <taxon>Bacillati</taxon>
        <taxon>Bacillota</taxon>
        <taxon>Bacilli</taxon>
        <taxon>Bacillales</taxon>
        <taxon>Caryophanaceae</taxon>
        <taxon>Rummeliibacillus</taxon>
    </lineage>
</organism>
<dbReference type="EMBL" id="CP014806">
    <property type="protein sequence ID" value="AMW98826.1"/>
    <property type="molecule type" value="Genomic_DNA"/>
</dbReference>
<dbReference type="STRING" id="241244.ATY39_04810"/>
<dbReference type="OrthoDB" id="2973111at2"/>
<name>A0A143HBE9_9BACL</name>
<accession>A0A143HBE9</accession>
<gene>
    <name evidence="1" type="ORF">ATY39_04810</name>
</gene>
<protein>
    <submittedName>
        <fullName evidence="1">Uncharacterized protein</fullName>
    </submittedName>
</protein>
<reference evidence="1 2" key="1">
    <citation type="journal article" date="2016" name="Genome Announc.">
        <title>Whole-Genome Sequence of Rummeliibacillus stabekisii Strain PP9 Isolated from Antarctic Soil.</title>
        <authorList>
            <person name="da Mota F.F."/>
            <person name="Vollu R.E."/>
            <person name="Jurelevicius D."/>
            <person name="Seldin L."/>
        </authorList>
    </citation>
    <scope>NUCLEOTIDE SEQUENCE [LARGE SCALE GENOMIC DNA]</scope>
    <source>
        <strain evidence="1 2">PP9</strain>
    </source>
</reference>
<keyword evidence="2" id="KW-1185">Reference proteome</keyword>
<evidence type="ECO:0000313" key="1">
    <source>
        <dbReference type="EMBL" id="AMW98826.1"/>
    </source>
</evidence>
<dbReference type="Proteomes" id="UP000076021">
    <property type="component" value="Chromosome"/>
</dbReference>
<sequence>MSRIRNEQGFLLLTAMIFLFFITNMMLAVAASYESYYRSYDELKIAYLNQTKSILLSLKENKNHDIK</sequence>
<evidence type="ECO:0000313" key="2">
    <source>
        <dbReference type="Proteomes" id="UP000076021"/>
    </source>
</evidence>
<reference evidence="2" key="2">
    <citation type="submission" date="2016-03" db="EMBL/GenBank/DDBJ databases">
        <authorList>
            <person name="Ploux O."/>
        </authorList>
    </citation>
    <scope>NUCLEOTIDE SEQUENCE [LARGE SCALE GENOMIC DNA]</scope>
    <source>
        <strain evidence="2">PP9</strain>
    </source>
</reference>
<dbReference type="AlphaFoldDB" id="A0A143HBE9"/>
<dbReference type="KEGG" id="rst:ATY39_04810"/>
<proteinExistence type="predicted"/>